<dbReference type="Pfam" id="PF13185">
    <property type="entry name" value="GAF_2"/>
    <property type="match status" value="1"/>
</dbReference>
<reference evidence="3" key="1">
    <citation type="submission" date="2020-12" db="EMBL/GenBank/DDBJ databases">
        <title>Clostridium thailandense sp. nov., a novel acetogenic bacterium isolated from peat land soil in Thailand.</title>
        <authorList>
            <person name="Chaikitkaew S."/>
            <person name="Birkeland N.K."/>
        </authorList>
    </citation>
    <scope>NUCLEOTIDE SEQUENCE</scope>
    <source>
        <strain evidence="3">PL3</strain>
    </source>
</reference>
<evidence type="ECO:0000313" key="4">
    <source>
        <dbReference type="Proteomes" id="UP000694308"/>
    </source>
</evidence>
<dbReference type="Proteomes" id="UP000694308">
    <property type="component" value="Unassembled WGS sequence"/>
</dbReference>
<dbReference type="PROSITE" id="PS50887">
    <property type="entry name" value="GGDEF"/>
    <property type="match status" value="1"/>
</dbReference>
<dbReference type="InterPro" id="IPR050469">
    <property type="entry name" value="Diguanylate_Cyclase"/>
</dbReference>
<dbReference type="GO" id="GO:0043709">
    <property type="term" value="P:cell adhesion involved in single-species biofilm formation"/>
    <property type="evidence" value="ECO:0007669"/>
    <property type="project" value="TreeGrafter"/>
</dbReference>
<dbReference type="GO" id="GO:0005886">
    <property type="term" value="C:plasma membrane"/>
    <property type="evidence" value="ECO:0007669"/>
    <property type="project" value="TreeGrafter"/>
</dbReference>
<dbReference type="CDD" id="cd00130">
    <property type="entry name" value="PAS"/>
    <property type="match status" value="1"/>
</dbReference>
<dbReference type="GO" id="GO:1902201">
    <property type="term" value="P:negative regulation of bacterial-type flagellum-dependent cell motility"/>
    <property type="evidence" value="ECO:0007669"/>
    <property type="project" value="TreeGrafter"/>
</dbReference>
<dbReference type="InterPro" id="IPR000160">
    <property type="entry name" value="GGDEF_dom"/>
</dbReference>
<dbReference type="CDD" id="cd01949">
    <property type="entry name" value="GGDEF"/>
    <property type="match status" value="1"/>
</dbReference>
<evidence type="ECO:0000259" key="1">
    <source>
        <dbReference type="PROSITE" id="PS50112"/>
    </source>
</evidence>
<comment type="caution">
    <text evidence="3">The sequence shown here is derived from an EMBL/GenBank/DDBJ whole genome shotgun (WGS) entry which is preliminary data.</text>
</comment>
<keyword evidence="4" id="KW-1185">Reference proteome</keyword>
<dbReference type="InterPro" id="IPR003018">
    <property type="entry name" value="GAF"/>
</dbReference>
<organism evidence="3 4">
    <name type="scientific">Clostridium thailandense</name>
    <dbReference type="NCBI Taxonomy" id="2794346"/>
    <lineage>
        <taxon>Bacteria</taxon>
        <taxon>Bacillati</taxon>
        <taxon>Bacillota</taxon>
        <taxon>Clostridia</taxon>
        <taxon>Eubacteriales</taxon>
        <taxon>Clostridiaceae</taxon>
        <taxon>Clostridium</taxon>
    </lineage>
</organism>
<dbReference type="SMART" id="SM00267">
    <property type="entry name" value="GGDEF"/>
    <property type="match status" value="1"/>
</dbReference>
<dbReference type="EMBL" id="JAEEGC010000077">
    <property type="protein sequence ID" value="MBV7274404.1"/>
    <property type="molecule type" value="Genomic_DNA"/>
</dbReference>
<dbReference type="InterPro" id="IPR000014">
    <property type="entry name" value="PAS"/>
</dbReference>
<gene>
    <name evidence="3" type="ORF">I6U48_16020</name>
</gene>
<dbReference type="Pfam" id="PF00990">
    <property type="entry name" value="GGDEF"/>
    <property type="match status" value="1"/>
</dbReference>
<dbReference type="PROSITE" id="PS50112">
    <property type="entry name" value="PAS"/>
    <property type="match status" value="1"/>
</dbReference>
<dbReference type="GO" id="GO:0052621">
    <property type="term" value="F:diguanylate cyclase activity"/>
    <property type="evidence" value="ECO:0007669"/>
    <property type="project" value="TreeGrafter"/>
</dbReference>
<feature type="domain" description="PAS" evidence="1">
    <location>
        <begin position="15"/>
        <end position="85"/>
    </location>
</feature>
<dbReference type="RefSeq" id="WP_218321471.1">
    <property type="nucleotide sequence ID" value="NZ_JAEEGC010000077.1"/>
</dbReference>
<dbReference type="PANTHER" id="PTHR45138">
    <property type="entry name" value="REGULATORY COMPONENTS OF SENSORY TRANSDUCTION SYSTEM"/>
    <property type="match status" value="1"/>
</dbReference>
<evidence type="ECO:0000313" key="3">
    <source>
        <dbReference type="EMBL" id="MBV7274404.1"/>
    </source>
</evidence>
<sequence length="463" mass="54229">MDSFNRQIIKDINEDKNLFKEMLSRIDTLVALLKLDGTIHFINSAFEKITGVKIKEKECQNISEFFDNKSLQLVIEGLKYVANYKIPYVIEKQVICKEDDQELILKIIMNYIEFKENGFIMLTANDLTHEAQLAKVKDIVIRLNNMLSKYRSLDDYFDDILKSLVEVIPYVELGSILLLDENDYMTMRANVGYDIDMAKNFKLKFEESFFYRCCGENTTRPIIINNLASYSMEGVTSVLDNIHRIEVASSLSSPIIIDGKLRGLLNLDSSRDNIFNNQDLEIMQFLIEQISLVLTSHQLLNQTIYLSKFDQLTGLYNRWYLNDLENIIIPHSLRYKEEFYYVMMDINNLKIINDIYGHIYGDVYIKEFALLLKKYSRETDILIRIGGDEFVGVYFQIDKDSLIGKMKIINEDLKARMEEMGIIEKCGFAYGFVKFPEESKVFDEFIKIADQRMYMKKKDMKEH</sequence>
<proteinExistence type="predicted"/>
<feature type="domain" description="GGDEF" evidence="2">
    <location>
        <begin position="337"/>
        <end position="463"/>
    </location>
</feature>
<dbReference type="PANTHER" id="PTHR45138:SF9">
    <property type="entry name" value="DIGUANYLATE CYCLASE DGCM-RELATED"/>
    <property type="match status" value="1"/>
</dbReference>
<evidence type="ECO:0000259" key="2">
    <source>
        <dbReference type="PROSITE" id="PS50887"/>
    </source>
</evidence>
<accession>A0A949TKA0</accession>
<dbReference type="SMART" id="SM00091">
    <property type="entry name" value="PAS"/>
    <property type="match status" value="1"/>
</dbReference>
<protein>
    <submittedName>
        <fullName evidence="3">Sensor domain-containing diguanylate cyclase</fullName>
    </submittedName>
</protein>
<name>A0A949TKA0_9CLOT</name>
<dbReference type="NCBIfam" id="TIGR00254">
    <property type="entry name" value="GGDEF"/>
    <property type="match status" value="1"/>
</dbReference>
<dbReference type="AlphaFoldDB" id="A0A949TKA0"/>